<evidence type="ECO:0000313" key="2">
    <source>
        <dbReference type="EMBL" id="KAK6195482.1"/>
    </source>
</evidence>
<name>A0AAN8KL41_PATCE</name>
<sequence length="226" mass="25761">MYKIVGFLSMCLINIPDGVNLKKIRESENWKSLQPNIKDGPFLPEGNVRNRNHFKPPKAFRYLLPDRFELPDGLHRPPPENRNSFPVVHKRPPDVVSSYGSIIERVKTMSLDTIVDLVNAITYKLHLIANRDHIGQREPNMNVNAVGDNTPNGPKPDNGRPNSKEHHGPPDKIMQDLIDHYGIDIDKLSPNELHDLLHYLIGLVDQMNRRPPTFRPDVIQICCPIG</sequence>
<evidence type="ECO:0000256" key="1">
    <source>
        <dbReference type="SAM" id="MobiDB-lite"/>
    </source>
</evidence>
<reference evidence="2 3" key="1">
    <citation type="submission" date="2024-01" db="EMBL/GenBank/DDBJ databases">
        <title>The genome of the rayed Mediterranean limpet Patella caerulea (Linnaeus, 1758).</title>
        <authorList>
            <person name="Anh-Thu Weber A."/>
            <person name="Halstead-Nussloch G."/>
        </authorList>
    </citation>
    <scope>NUCLEOTIDE SEQUENCE [LARGE SCALE GENOMIC DNA]</scope>
    <source>
        <strain evidence="2">AATW-2023a</strain>
        <tissue evidence="2">Whole specimen</tissue>
    </source>
</reference>
<keyword evidence="3" id="KW-1185">Reference proteome</keyword>
<organism evidence="2 3">
    <name type="scientific">Patella caerulea</name>
    <name type="common">Rayed Mediterranean limpet</name>
    <dbReference type="NCBI Taxonomy" id="87958"/>
    <lineage>
        <taxon>Eukaryota</taxon>
        <taxon>Metazoa</taxon>
        <taxon>Spiralia</taxon>
        <taxon>Lophotrochozoa</taxon>
        <taxon>Mollusca</taxon>
        <taxon>Gastropoda</taxon>
        <taxon>Patellogastropoda</taxon>
        <taxon>Patelloidea</taxon>
        <taxon>Patellidae</taxon>
        <taxon>Patella</taxon>
    </lineage>
</organism>
<evidence type="ECO:0000313" key="3">
    <source>
        <dbReference type="Proteomes" id="UP001347796"/>
    </source>
</evidence>
<feature type="compositionally biased region" description="Polar residues" evidence="1">
    <location>
        <begin position="139"/>
        <end position="152"/>
    </location>
</feature>
<gene>
    <name evidence="2" type="ORF">SNE40_000904</name>
</gene>
<dbReference type="AlphaFoldDB" id="A0AAN8KL41"/>
<protein>
    <submittedName>
        <fullName evidence="2">Uncharacterized protein</fullName>
    </submittedName>
</protein>
<dbReference type="EMBL" id="JAZGQO010000001">
    <property type="protein sequence ID" value="KAK6195482.1"/>
    <property type="molecule type" value="Genomic_DNA"/>
</dbReference>
<comment type="caution">
    <text evidence="2">The sequence shown here is derived from an EMBL/GenBank/DDBJ whole genome shotgun (WGS) entry which is preliminary data.</text>
</comment>
<accession>A0AAN8KL41</accession>
<feature type="compositionally biased region" description="Basic and acidic residues" evidence="1">
    <location>
        <begin position="162"/>
        <end position="173"/>
    </location>
</feature>
<proteinExistence type="predicted"/>
<feature type="region of interest" description="Disordered" evidence="1">
    <location>
        <begin position="138"/>
        <end position="173"/>
    </location>
</feature>
<dbReference type="Proteomes" id="UP001347796">
    <property type="component" value="Unassembled WGS sequence"/>
</dbReference>